<comment type="caution">
    <text evidence="4">The sequence shown here is derived from an EMBL/GenBank/DDBJ whole genome shotgun (WGS) entry which is preliminary data.</text>
</comment>
<keyword evidence="3" id="KW-1133">Transmembrane helix</keyword>
<evidence type="ECO:0000313" key="4">
    <source>
        <dbReference type="EMBL" id="MBB3091481.1"/>
    </source>
</evidence>
<name>A0A7W5FAS9_9ACTN</name>
<dbReference type="Proteomes" id="UP000577707">
    <property type="component" value="Unassembled WGS sequence"/>
</dbReference>
<proteinExistence type="inferred from homology"/>
<dbReference type="GO" id="GO:0008654">
    <property type="term" value="P:phospholipid biosynthetic process"/>
    <property type="evidence" value="ECO:0007669"/>
    <property type="project" value="InterPro"/>
</dbReference>
<dbReference type="EMBL" id="JACHXG010000011">
    <property type="protein sequence ID" value="MBB3091481.1"/>
    <property type="molecule type" value="Genomic_DNA"/>
</dbReference>
<reference evidence="4 5" key="1">
    <citation type="submission" date="2020-08" db="EMBL/GenBank/DDBJ databases">
        <title>Genomic Encyclopedia of Type Strains, Phase III (KMG-III): the genomes of soil and plant-associated and newly described type strains.</title>
        <authorList>
            <person name="Whitman W."/>
        </authorList>
    </citation>
    <scope>NUCLEOTIDE SEQUENCE [LARGE SCALE GENOMIC DNA]</scope>
    <source>
        <strain evidence="4 5">CECT 3302</strain>
    </source>
</reference>
<keyword evidence="3" id="KW-0472">Membrane</keyword>
<dbReference type="PROSITE" id="PS00379">
    <property type="entry name" value="CDP_ALCOHOL_P_TRANSF"/>
    <property type="match status" value="1"/>
</dbReference>
<dbReference type="GO" id="GO:0016020">
    <property type="term" value="C:membrane"/>
    <property type="evidence" value="ECO:0007669"/>
    <property type="project" value="InterPro"/>
</dbReference>
<dbReference type="GO" id="GO:0016780">
    <property type="term" value="F:phosphotransferase activity, for other substituted phosphate groups"/>
    <property type="evidence" value="ECO:0007669"/>
    <property type="project" value="InterPro"/>
</dbReference>
<evidence type="ECO:0000256" key="1">
    <source>
        <dbReference type="ARBA" id="ARBA00022679"/>
    </source>
</evidence>
<feature type="transmembrane region" description="Helical" evidence="3">
    <location>
        <begin position="53"/>
        <end position="85"/>
    </location>
</feature>
<feature type="transmembrane region" description="Helical" evidence="3">
    <location>
        <begin position="238"/>
        <end position="254"/>
    </location>
</feature>
<comment type="similarity">
    <text evidence="2">Belongs to the CDP-alcohol phosphatidyltransferase class-I family.</text>
</comment>
<evidence type="ECO:0000256" key="3">
    <source>
        <dbReference type="SAM" id="Phobius"/>
    </source>
</evidence>
<dbReference type="RefSeq" id="WP_183549695.1">
    <property type="nucleotide sequence ID" value="NZ_BMQT01000012.1"/>
</dbReference>
<evidence type="ECO:0000313" key="5">
    <source>
        <dbReference type="Proteomes" id="UP000577707"/>
    </source>
</evidence>
<keyword evidence="5" id="KW-1185">Reference proteome</keyword>
<evidence type="ECO:0000256" key="2">
    <source>
        <dbReference type="RuleBase" id="RU003750"/>
    </source>
</evidence>
<accession>A0A7W5FAS9</accession>
<dbReference type="InterPro" id="IPR000462">
    <property type="entry name" value="CDP-OH_P_trans"/>
</dbReference>
<keyword evidence="1 2" id="KW-0808">Transferase</keyword>
<dbReference type="InterPro" id="IPR043130">
    <property type="entry name" value="CDP-OH_PTrfase_TM_dom"/>
</dbReference>
<dbReference type="Gene3D" id="1.20.120.1760">
    <property type="match status" value="1"/>
</dbReference>
<dbReference type="InterPro" id="IPR048254">
    <property type="entry name" value="CDP_ALCOHOL_P_TRANSF_CS"/>
</dbReference>
<dbReference type="AlphaFoldDB" id="A0A7W5FAS9"/>
<organism evidence="4 5">
    <name type="scientific">Nocardioides albus</name>
    <dbReference type="NCBI Taxonomy" id="1841"/>
    <lineage>
        <taxon>Bacteria</taxon>
        <taxon>Bacillati</taxon>
        <taxon>Actinomycetota</taxon>
        <taxon>Actinomycetes</taxon>
        <taxon>Propionibacteriales</taxon>
        <taxon>Nocardioidaceae</taxon>
        <taxon>Nocardioides</taxon>
    </lineage>
</organism>
<dbReference type="Pfam" id="PF01066">
    <property type="entry name" value="CDP-OH_P_transf"/>
    <property type="match status" value="1"/>
</dbReference>
<sequence>MSGSRATLAAVESTTADTSMTFAEAWATIGAAQKPGDGVPAYTRWVNRRAARVVASAAVATGVGPNAVSFISFGLSLAGLGALLALHSQTVIAGALAAVLLALGYVLDSADGQVARLTGRSSKQGEWLDHLLDAARVPAIHVTVLLVAMWSGSTLGMVTAALFVPLAAAQFMSQILAEQLRKDLRRTAVRRWTPTEAPARVAQGSPRRGTLQSIFLLPTDTGALCWLFLAWAWPPLFFALYALLFATNAVHAAVSMRRRALELAGPTRKDVR</sequence>
<protein>
    <submittedName>
        <fullName evidence="4">Phosphatidylglycerophosphate synthase</fullName>
    </submittedName>
</protein>
<gene>
    <name evidence="4" type="ORF">FHS12_004451</name>
</gene>
<feature type="transmembrane region" description="Helical" evidence="3">
    <location>
        <begin position="91"/>
        <end position="110"/>
    </location>
</feature>
<keyword evidence="3" id="KW-0812">Transmembrane</keyword>